<evidence type="ECO:0000313" key="3">
    <source>
        <dbReference type="Proteomes" id="UP000299102"/>
    </source>
</evidence>
<reference evidence="2 3" key="1">
    <citation type="journal article" date="2019" name="Commun. Biol.">
        <title>The bagworm genome reveals a unique fibroin gene that provides high tensile strength.</title>
        <authorList>
            <person name="Kono N."/>
            <person name="Nakamura H."/>
            <person name="Ohtoshi R."/>
            <person name="Tomita M."/>
            <person name="Numata K."/>
            <person name="Arakawa K."/>
        </authorList>
    </citation>
    <scope>NUCLEOTIDE SEQUENCE [LARGE SCALE GENOMIC DNA]</scope>
</reference>
<accession>A0A4C1WN43</accession>
<feature type="region of interest" description="Disordered" evidence="1">
    <location>
        <begin position="1"/>
        <end position="34"/>
    </location>
</feature>
<organism evidence="2 3">
    <name type="scientific">Eumeta variegata</name>
    <name type="common">Bagworm moth</name>
    <name type="synonym">Eumeta japonica</name>
    <dbReference type="NCBI Taxonomy" id="151549"/>
    <lineage>
        <taxon>Eukaryota</taxon>
        <taxon>Metazoa</taxon>
        <taxon>Ecdysozoa</taxon>
        <taxon>Arthropoda</taxon>
        <taxon>Hexapoda</taxon>
        <taxon>Insecta</taxon>
        <taxon>Pterygota</taxon>
        <taxon>Neoptera</taxon>
        <taxon>Endopterygota</taxon>
        <taxon>Lepidoptera</taxon>
        <taxon>Glossata</taxon>
        <taxon>Ditrysia</taxon>
        <taxon>Tineoidea</taxon>
        <taxon>Psychidae</taxon>
        <taxon>Oiketicinae</taxon>
        <taxon>Eumeta</taxon>
    </lineage>
</organism>
<evidence type="ECO:0000256" key="1">
    <source>
        <dbReference type="SAM" id="MobiDB-lite"/>
    </source>
</evidence>
<dbReference type="EMBL" id="BGZK01000610">
    <property type="protein sequence ID" value="GBP52798.1"/>
    <property type="molecule type" value="Genomic_DNA"/>
</dbReference>
<evidence type="ECO:0000313" key="2">
    <source>
        <dbReference type="EMBL" id="GBP52798.1"/>
    </source>
</evidence>
<dbReference type="AlphaFoldDB" id="A0A4C1WN43"/>
<comment type="caution">
    <text evidence="2">The sequence shown here is derived from an EMBL/GenBank/DDBJ whole genome shotgun (WGS) entry which is preliminary data.</text>
</comment>
<feature type="compositionally biased region" description="Polar residues" evidence="1">
    <location>
        <begin position="1"/>
        <end position="12"/>
    </location>
</feature>
<name>A0A4C1WN43_EUMVA</name>
<keyword evidence="3" id="KW-1185">Reference proteome</keyword>
<gene>
    <name evidence="2" type="ORF">EVAR_39336_1</name>
</gene>
<protein>
    <submittedName>
        <fullName evidence="2">Uncharacterized protein</fullName>
    </submittedName>
</protein>
<feature type="compositionally biased region" description="Basic and acidic residues" evidence="1">
    <location>
        <begin position="14"/>
        <end position="24"/>
    </location>
</feature>
<sequence>MFKRGLSSTSVCNRRYEKDEDTRHTARPAGGRGGEACAASVALQRESFTAQRVIPIASDEKIDRTQTLL</sequence>
<dbReference type="Proteomes" id="UP000299102">
    <property type="component" value="Unassembled WGS sequence"/>
</dbReference>
<proteinExistence type="predicted"/>